<dbReference type="AlphaFoldDB" id="A0A3M6TUT2"/>
<feature type="non-terminal residue" evidence="1">
    <location>
        <position position="1"/>
    </location>
</feature>
<name>A0A3M6TUT2_POCDA</name>
<reference evidence="1 2" key="1">
    <citation type="journal article" date="2018" name="Sci. Rep.">
        <title>Comparative analysis of the Pocillopora damicornis genome highlights role of immune system in coral evolution.</title>
        <authorList>
            <person name="Cunning R."/>
            <person name="Bay R.A."/>
            <person name="Gillette P."/>
            <person name="Baker A.C."/>
            <person name="Traylor-Knowles N."/>
        </authorList>
    </citation>
    <scope>NUCLEOTIDE SEQUENCE [LARGE SCALE GENOMIC DNA]</scope>
    <source>
        <strain evidence="1">RSMAS</strain>
        <tissue evidence="1">Whole animal</tissue>
    </source>
</reference>
<comment type="caution">
    <text evidence="1">The sequence shown here is derived from an EMBL/GenBank/DDBJ whole genome shotgun (WGS) entry which is preliminary data.</text>
</comment>
<sequence>KYPLLVELGDHRPFESTYSYYLGPIYERQKTQPWGVWSLPLLLISTQRVIAITLSCYQRRIWKRSVHDTFIILVCKNLDSFLRHLKNQKHSIHFIDVTNSNKTLTIHITASLKQEPVVYKIPCE</sequence>
<dbReference type="Proteomes" id="UP000275408">
    <property type="component" value="Unassembled WGS sequence"/>
</dbReference>
<keyword evidence="2" id="KW-1185">Reference proteome</keyword>
<evidence type="ECO:0000313" key="2">
    <source>
        <dbReference type="Proteomes" id="UP000275408"/>
    </source>
</evidence>
<organism evidence="1 2">
    <name type="scientific">Pocillopora damicornis</name>
    <name type="common">Cauliflower coral</name>
    <name type="synonym">Millepora damicornis</name>
    <dbReference type="NCBI Taxonomy" id="46731"/>
    <lineage>
        <taxon>Eukaryota</taxon>
        <taxon>Metazoa</taxon>
        <taxon>Cnidaria</taxon>
        <taxon>Anthozoa</taxon>
        <taxon>Hexacorallia</taxon>
        <taxon>Scleractinia</taxon>
        <taxon>Astrocoeniina</taxon>
        <taxon>Pocilloporidae</taxon>
        <taxon>Pocillopora</taxon>
    </lineage>
</organism>
<dbReference type="EMBL" id="RCHS01002870">
    <property type="protein sequence ID" value="RMX45160.1"/>
    <property type="molecule type" value="Genomic_DNA"/>
</dbReference>
<protein>
    <submittedName>
        <fullName evidence="1">Uncharacterized protein</fullName>
    </submittedName>
</protein>
<evidence type="ECO:0000313" key="1">
    <source>
        <dbReference type="EMBL" id="RMX45160.1"/>
    </source>
</evidence>
<accession>A0A3M6TUT2</accession>
<gene>
    <name evidence="1" type="ORF">pdam_00025684</name>
</gene>
<proteinExistence type="predicted"/>